<evidence type="ECO:0000313" key="9">
    <source>
        <dbReference type="Proteomes" id="UP000054632"/>
    </source>
</evidence>
<comment type="subcellular location">
    <subcellularLocation>
        <location evidence="1">Membrane</location>
    </subcellularLocation>
</comment>
<accession>A0A0V1E416</accession>
<proteinExistence type="inferred from homology"/>
<protein>
    <submittedName>
        <fullName evidence="8">UPF0420 protein C16orf58-like protein</fullName>
    </submittedName>
</protein>
<keyword evidence="4 6" id="KW-1133">Transmembrane helix</keyword>
<comment type="caution">
    <text evidence="8">The sequence shown here is derived from an EMBL/GenBank/DDBJ whole genome shotgun (WGS) entry which is preliminary data.</text>
</comment>
<feature type="domain" description="Protein root UVB sensitive/RUS" evidence="7">
    <location>
        <begin position="86"/>
        <end position="318"/>
    </location>
</feature>
<evidence type="ECO:0000256" key="2">
    <source>
        <dbReference type="ARBA" id="ARBA00007558"/>
    </source>
</evidence>
<dbReference type="InterPro" id="IPR054549">
    <property type="entry name" value="UVB_sens_RUS_dom"/>
</dbReference>
<keyword evidence="3 6" id="KW-0812">Transmembrane</keyword>
<dbReference type="Proteomes" id="UP000054632">
    <property type="component" value="Unassembled WGS sequence"/>
</dbReference>
<organism evidence="8 9">
    <name type="scientific">Trichinella pseudospiralis</name>
    <name type="common">Parasitic roundworm</name>
    <dbReference type="NCBI Taxonomy" id="6337"/>
    <lineage>
        <taxon>Eukaryota</taxon>
        <taxon>Metazoa</taxon>
        <taxon>Ecdysozoa</taxon>
        <taxon>Nematoda</taxon>
        <taxon>Enoplea</taxon>
        <taxon>Dorylaimia</taxon>
        <taxon>Trichinellida</taxon>
        <taxon>Trichinellidae</taxon>
        <taxon>Trichinella</taxon>
    </lineage>
</organism>
<dbReference type="PANTHER" id="PTHR12770:SF31">
    <property type="entry name" value="RUS FAMILY MEMBER 1"/>
    <property type="match status" value="1"/>
</dbReference>
<evidence type="ECO:0000256" key="6">
    <source>
        <dbReference type="SAM" id="Phobius"/>
    </source>
</evidence>
<dbReference type="GO" id="GO:0016020">
    <property type="term" value="C:membrane"/>
    <property type="evidence" value="ECO:0007669"/>
    <property type="project" value="UniProtKB-SubCell"/>
</dbReference>
<reference evidence="8 9" key="1">
    <citation type="submission" date="2015-01" db="EMBL/GenBank/DDBJ databases">
        <title>Evolution of Trichinella species and genotypes.</title>
        <authorList>
            <person name="Korhonen P.K."/>
            <person name="Edoardo P."/>
            <person name="Giuseppe L.R."/>
            <person name="Gasser R.B."/>
        </authorList>
    </citation>
    <scope>NUCLEOTIDE SEQUENCE [LARGE SCALE GENOMIC DNA]</scope>
    <source>
        <strain evidence="8">ISS13</strain>
    </source>
</reference>
<keyword evidence="5 6" id="KW-0472">Membrane</keyword>
<dbReference type="EMBL" id="JYDR01000108">
    <property type="protein sequence ID" value="KRY68559.1"/>
    <property type="molecule type" value="Genomic_DNA"/>
</dbReference>
<evidence type="ECO:0000256" key="4">
    <source>
        <dbReference type="ARBA" id="ARBA00022989"/>
    </source>
</evidence>
<dbReference type="Pfam" id="PF04884">
    <property type="entry name" value="UVB_sens_prot"/>
    <property type="match status" value="1"/>
</dbReference>
<evidence type="ECO:0000256" key="5">
    <source>
        <dbReference type="ARBA" id="ARBA00023136"/>
    </source>
</evidence>
<evidence type="ECO:0000313" key="8">
    <source>
        <dbReference type="EMBL" id="KRY68559.1"/>
    </source>
</evidence>
<comment type="similarity">
    <text evidence="2">Belongs to the RUS1 family.</text>
</comment>
<sequence>MIKVSYFFKNLVYSVNYINLDCSILKVFYVYCVVILQHMKSDVCSSEEEKLVEYYGKELRNYCSVFNGETLQLNSASTRKTESGLKCIVGKIFLPQGYPDSVTEDYFDYQCWDSLQAFCSSVTSAFALHAVFKAVGVGDESASLLAATVVWLLRNGVGMMSQIIFAWFCAGHLDSDCKSWRFVADVLNDCSIFLDLIAPLSESTFIYVACLANVCRSIVGVAGGATRAAITQHQSRRHNMADVAAKDSSQETMVNLIALGFNLALLPLVAHHVLLVWTLFLMFTFMHIYANYRAIRALKFATLNEKRFRMLVQSFINDKTNAKMGVDMVNCQESLVPFALTNFISDSISLGTSLIHRRNLKLHCFHKADQYFIFVYQKLDGTLQIDISLSVESENATILEAYFKAEYFLLKFHDCMDAREKDSIFSEALAIFPSFYITMEKLGWLTDKLNFIIDDWRWKIFSEDSTASTV</sequence>
<evidence type="ECO:0000259" key="7">
    <source>
        <dbReference type="Pfam" id="PF04884"/>
    </source>
</evidence>
<evidence type="ECO:0000256" key="3">
    <source>
        <dbReference type="ARBA" id="ARBA00022692"/>
    </source>
</evidence>
<dbReference type="AlphaFoldDB" id="A0A0V1E416"/>
<dbReference type="InterPro" id="IPR006968">
    <property type="entry name" value="RUS_fam"/>
</dbReference>
<gene>
    <name evidence="8" type="ORF">T4A_279</name>
</gene>
<name>A0A0V1E416_TRIPS</name>
<feature type="transmembrane region" description="Helical" evidence="6">
    <location>
        <begin position="256"/>
        <end position="289"/>
    </location>
</feature>
<evidence type="ECO:0000256" key="1">
    <source>
        <dbReference type="ARBA" id="ARBA00004370"/>
    </source>
</evidence>
<dbReference type="PANTHER" id="PTHR12770">
    <property type="entry name" value="RUS1 FAMILY PROTEIN C16ORF58"/>
    <property type="match status" value="1"/>
</dbReference>